<dbReference type="AlphaFoldDB" id="A0AA88LVV9"/>
<evidence type="ECO:0000256" key="1">
    <source>
        <dbReference type="SAM" id="MobiDB-lite"/>
    </source>
</evidence>
<gene>
    <name evidence="2" type="ORF">Q5P01_021498</name>
</gene>
<dbReference type="EMBL" id="JAUPFM010000017">
    <property type="protein sequence ID" value="KAK2824323.1"/>
    <property type="molecule type" value="Genomic_DNA"/>
</dbReference>
<protein>
    <submittedName>
        <fullName evidence="2">Uncharacterized protein</fullName>
    </submittedName>
</protein>
<organism evidence="2 3">
    <name type="scientific">Channa striata</name>
    <name type="common">Snakehead murrel</name>
    <name type="synonym">Ophicephalus striatus</name>
    <dbReference type="NCBI Taxonomy" id="64152"/>
    <lineage>
        <taxon>Eukaryota</taxon>
        <taxon>Metazoa</taxon>
        <taxon>Chordata</taxon>
        <taxon>Craniata</taxon>
        <taxon>Vertebrata</taxon>
        <taxon>Euteleostomi</taxon>
        <taxon>Actinopterygii</taxon>
        <taxon>Neopterygii</taxon>
        <taxon>Teleostei</taxon>
        <taxon>Neoteleostei</taxon>
        <taxon>Acanthomorphata</taxon>
        <taxon>Anabantaria</taxon>
        <taxon>Anabantiformes</taxon>
        <taxon>Channoidei</taxon>
        <taxon>Channidae</taxon>
        <taxon>Channa</taxon>
    </lineage>
</organism>
<feature type="compositionally biased region" description="Basic and acidic residues" evidence="1">
    <location>
        <begin position="100"/>
        <end position="112"/>
    </location>
</feature>
<comment type="caution">
    <text evidence="2">The sequence shown here is derived from an EMBL/GenBank/DDBJ whole genome shotgun (WGS) entry which is preliminary data.</text>
</comment>
<dbReference type="Proteomes" id="UP001187415">
    <property type="component" value="Unassembled WGS sequence"/>
</dbReference>
<reference evidence="2" key="1">
    <citation type="submission" date="2023-07" db="EMBL/GenBank/DDBJ databases">
        <title>Chromosome-level Genome Assembly of Striped Snakehead (Channa striata).</title>
        <authorList>
            <person name="Liu H."/>
        </authorList>
    </citation>
    <scope>NUCLEOTIDE SEQUENCE</scope>
    <source>
        <strain evidence="2">Gz</strain>
        <tissue evidence="2">Muscle</tissue>
    </source>
</reference>
<accession>A0AA88LVV9</accession>
<sequence>MNRAAADGDAFGSGKSVTNYGREEEGATAFFRFGPFSLFPKVVISAQKKKPSGHTQETFLWPGTSRLRLECKRRRQSELKSWDESSLPFPSLPQTSRRRTLGDTVRETEASGSRDEGLRLGVCGVSDTIKLPWLWFRPYL</sequence>
<feature type="region of interest" description="Disordered" evidence="1">
    <location>
        <begin position="78"/>
        <end position="112"/>
    </location>
</feature>
<evidence type="ECO:0000313" key="3">
    <source>
        <dbReference type="Proteomes" id="UP001187415"/>
    </source>
</evidence>
<evidence type="ECO:0000313" key="2">
    <source>
        <dbReference type="EMBL" id="KAK2824323.1"/>
    </source>
</evidence>
<keyword evidence="3" id="KW-1185">Reference proteome</keyword>
<name>A0AA88LVV9_CHASR</name>
<proteinExistence type="predicted"/>